<proteinExistence type="predicted"/>
<organism evidence="1 2">
    <name type="scientific">Arthrobacter pityocampae</name>
    <dbReference type="NCBI Taxonomy" id="547334"/>
    <lineage>
        <taxon>Bacteria</taxon>
        <taxon>Bacillati</taxon>
        <taxon>Actinomycetota</taxon>
        <taxon>Actinomycetes</taxon>
        <taxon>Micrococcales</taxon>
        <taxon>Micrococcaceae</taxon>
        <taxon>Arthrobacter</taxon>
    </lineage>
</organism>
<dbReference type="AlphaFoldDB" id="A0A2S5IVE8"/>
<protein>
    <submittedName>
        <fullName evidence="1">Uncharacterized protein</fullName>
    </submittedName>
</protein>
<name>A0A2S5IVE8_9MICC</name>
<sequence length="69" mass="7693">MNALPPIDAEVQDWSGLRRGQHVILHHATGARLDGVLDMKTDDVVWILLNDGGGRRLVHRADGYRLRPA</sequence>
<evidence type="ECO:0000313" key="1">
    <source>
        <dbReference type="EMBL" id="PPB48525.1"/>
    </source>
</evidence>
<accession>A0A2S5IVE8</accession>
<dbReference type="Proteomes" id="UP000239297">
    <property type="component" value="Unassembled WGS sequence"/>
</dbReference>
<gene>
    <name evidence="1" type="ORF">C4K88_12330</name>
</gene>
<reference evidence="1 2" key="1">
    <citation type="journal article" date="2014" name="Int. J. Syst. Evol. Microbiol.">
        <title>Arthrobacter pityocampae sp. nov., isolated from Thaumetopoea pityocampa (Lep., Thaumetopoeidae).</title>
        <authorList>
            <person name="Ince I.A."/>
            <person name="Demirbag Z."/>
            <person name="Kati H."/>
        </authorList>
    </citation>
    <scope>NUCLEOTIDE SEQUENCE [LARGE SCALE GENOMIC DNA]</scope>
    <source>
        <strain evidence="1 2">Tp2</strain>
    </source>
</reference>
<comment type="caution">
    <text evidence="1">The sequence shown here is derived from an EMBL/GenBank/DDBJ whole genome shotgun (WGS) entry which is preliminary data.</text>
</comment>
<dbReference type="RefSeq" id="WP_104121928.1">
    <property type="nucleotide sequence ID" value="NZ_JBHOFP010000003.1"/>
</dbReference>
<keyword evidence="2" id="KW-1185">Reference proteome</keyword>
<dbReference type="OrthoDB" id="4951046at2"/>
<evidence type="ECO:0000313" key="2">
    <source>
        <dbReference type="Proteomes" id="UP000239297"/>
    </source>
</evidence>
<dbReference type="EMBL" id="PRKW01000005">
    <property type="protein sequence ID" value="PPB48525.1"/>
    <property type="molecule type" value="Genomic_DNA"/>
</dbReference>